<organism evidence="4 5">
    <name type="scientific">Paracholeplasma manati</name>
    <dbReference type="NCBI Taxonomy" id="591373"/>
    <lineage>
        <taxon>Bacteria</taxon>
        <taxon>Bacillati</taxon>
        <taxon>Mycoplasmatota</taxon>
        <taxon>Mollicutes</taxon>
        <taxon>Acholeplasmatales</taxon>
        <taxon>Acholeplasmataceae</taxon>
        <taxon>Paracholeplasma</taxon>
    </lineage>
</organism>
<dbReference type="Pfam" id="PF25023">
    <property type="entry name" value="TEN_YD-shell"/>
    <property type="match status" value="2"/>
</dbReference>
<evidence type="ECO:0000256" key="1">
    <source>
        <dbReference type="ARBA" id="ARBA00022737"/>
    </source>
</evidence>
<dbReference type="Proteomes" id="UP001177160">
    <property type="component" value="Unassembled WGS sequence"/>
</dbReference>
<evidence type="ECO:0000259" key="3">
    <source>
        <dbReference type="Pfam" id="PF25023"/>
    </source>
</evidence>
<feature type="transmembrane region" description="Helical" evidence="2">
    <location>
        <begin position="2126"/>
        <end position="2147"/>
    </location>
</feature>
<dbReference type="NCBIfam" id="TIGR01643">
    <property type="entry name" value="YD_repeat_2x"/>
    <property type="match status" value="2"/>
</dbReference>
<dbReference type="PANTHER" id="PTHR32305:SF15">
    <property type="entry name" value="PROTEIN RHSA-RELATED"/>
    <property type="match status" value="1"/>
</dbReference>
<protein>
    <submittedName>
        <fullName evidence="4">DNRLRE domain-containing protein</fullName>
    </submittedName>
</protein>
<evidence type="ECO:0000313" key="5">
    <source>
        <dbReference type="Proteomes" id="UP001177160"/>
    </source>
</evidence>
<dbReference type="InterPro" id="IPR006530">
    <property type="entry name" value="YD"/>
</dbReference>
<dbReference type="InterPro" id="IPR013320">
    <property type="entry name" value="ConA-like_dom_sf"/>
</dbReference>
<feature type="domain" description="Teneurin-like YD-shell" evidence="3">
    <location>
        <begin position="1861"/>
        <end position="2034"/>
    </location>
</feature>
<accession>A0ABT2Y727</accession>
<dbReference type="RefSeq" id="WP_263608738.1">
    <property type="nucleotide sequence ID" value="NZ_JAOVQM010000006.1"/>
</dbReference>
<feature type="domain" description="Teneurin-like YD-shell" evidence="3">
    <location>
        <begin position="1035"/>
        <end position="1159"/>
    </location>
</feature>
<dbReference type="EMBL" id="JAOVQM010000006">
    <property type="protein sequence ID" value="MCV2232549.1"/>
    <property type="molecule type" value="Genomic_DNA"/>
</dbReference>
<keyword evidence="1" id="KW-0677">Repeat</keyword>
<dbReference type="InterPro" id="IPR050708">
    <property type="entry name" value="T6SS_VgrG/RHS"/>
</dbReference>
<dbReference type="NCBIfam" id="NF033679">
    <property type="entry name" value="DNRLRE_dom"/>
    <property type="match status" value="1"/>
</dbReference>
<name>A0ABT2Y727_9MOLU</name>
<keyword evidence="5" id="KW-1185">Reference proteome</keyword>
<proteinExistence type="predicted"/>
<dbReference type="SUPFAM" id="SSF49899">
    <property type="entry name" value="Concanavalin A-like lectins/glucanases"/>
    <property type="match status" value="2"/>
</dbReference>
<dbReference type="Gene3D" id="2.60.120.260">
    <property type="entry name" value="Galactose-binding domain-like"/>
    <property type="match status" value="2"/>
</dbReference>
<dbReference type="InterPro" id="IPR056823">
    <property type="entry name" value="TEN-like_YD-shell"/>
</dbReference>
<sequence length="2240" mass="252479">MIKRITNNQGISVQSTYVIQNEQEPEAKGIDKIYLATGSNQHVLMKFIGLDLNQIDRIGRAVLRLAVSQDTTIFQNSTEKSEYFVYRNTSDFDPSDVLWTGKPAMSSTYEAGILVPFSLVPVGWFPENPNDLPYKVVELDLTEIVKYWKKNNISVHGITITKSSPGVIYNPSIIERTGIYEYFIIEDSKTQGLEPLLSHTPVECGFPGTGYVNNLTGEFVFQTVQLQTSSKNAPISFTAFRNNKSLSGFTKTNFLGPKFRANFEFALKLETHYALLVHPNGSESIFTKMTRLEAERFGIFAQESDVYVDLSSYAYAICNEASIVIRYPDNMKIELNTHKIEKVTMPSGDTITYYWNPSKDKLLFIVNSDGERVNLYYNSHGKISEIDFISEQRLMQITYDSNQTEITSITLSKWVFDPESSSEEKIYTELEKATFTLSEPYYSVVDVKNDDRTEFQLASEIVYSVVSKKHASGDILNQIHFSRELDKTVIEDFFGNKQYLYFDDYGQVKHKIDNQGKSIKADYELVGLDGTTRRVTSKSEIQPNRSNLIVDFSFDNQIGEYKTTTKGWKKNTDTNNIVKTMDGGVFGNKCLLVRKTGSGQTRITQLINVNPGSYSFIGFEKRINISGNPVVKANITYTILRLAQGSETGILDESGNSWVSDTVTTSVSTSALTGSTNKWQKFVLPTIIIPTGATNSTIELEIYASHTSGDLLLDDFQLAASEHAVNFNLIPNGYFEESVGSLPTEWTGENLDSSDRIVDSSIDFPYYIFVGSRTMRFIGDFTKTKKLFKTCDVKGTLGDELVFSGWFRGKVLTNEEAKVIVSFINESTVTDVQTVFFQPNDSGWQNVSRGFVAKTDFTQIKISIEYRGFNVLLFDALQLYVNSNESHYAYDDLGNIMDQSSAKTSSESISNTLGQIVQSSNKQGEVYRYKYDTKGQMTEVKDNKGNKVVHVYDSKGNPITMELNSSLGKVSHSKTFNTKNQLVKSTDEFGRESINLYDTEFRHIQTTDPLGHKDKKEYNEFNQLMKIIREDAQSGSESLTYQYDENRNLKKIIIDPSKYYEFFYNSKNLVEKININSTTIIHYTYNSKSQIVIQKFGSHLNSDYYTFGYDTRGRLISVSFNGEITPSCTYKYDELDRISEVRYQNVTTYYSYDRSGKLIRKTNTDGISERYIFDNIDSIQKSIIDINGVIRSFEYIMPYETSQYNFDGFVNRLDKAFNDDYLVTDGQHNGQTGLKSTYARGISREDDVVLRTPVVTFGPYGSYINYNLLLANKRRVTQGFSGEKFNYGEWKTRFDKKKTIYGWFKFIASKTSDQAVITMSKTGNNDSIIMYLTPEGLIKITYGSSVLTTIASSVFNYTLNQWVKLGMQVFTENDITYLKVFANGLLVYSEQLSSTLMTKDLSDLRIGSYVPDNQVGSNTNFKAAHIVVGAYNYTDEDMLKIYTLALPYFNGTIVRKQRSGVLYHDHQAYEGLDVVTLKGTLVSHKGVHPESIGYQAGTYKLDKTRLFEYDDSRKIHVYGSYGNDKDLISSKAKLVYDFNMKNTGMLSIRFKPVDVGTELRTILSLQKGTETPLGLYVNSANKLVLTQAQQETLNNTILTSGWNQLVIRWSETSLWIYLNGDTVVSRTKSISYENALVSVGALINSSVPSYHFNGQFEMLAHSDQIFDDAKVTLIRNSYQTIAYESEYDVLGRKEKDELSIGTTKRTADYTYKRPYSDQTKTSFEVEHMKTLANHNIYYNYDDLGNVTEMDTPEGTYEYKYDFMGRLIEEYNPVLNQTIKMEYDKQNMIFKRFYAGKTTNLVKQLEFLTNAEDQLVYVGTVEGGNETPLDITYDPKYVGNPLSIGTKQLTWEGRRLKQIIDGTNTFTYSYNEQGLRTKKNINGVETKYYLQGANIIAEEKNGQIMHFIYNEQNQLVGFDHQQNKYFYVRDLLGVIRNIIDINGNIVVTYRYDAWGNHKVYDSSNAENTSSSFIGNINPFRYKGYYYDVETGWYYLKSRYYSPLLSKFINMDSTQYLEPENIEGINLFSYCGNNPVMKLDDSGNLPKWQKWVIGGLFIVAAVALTIATAGVGTLFAGAMGGGLVASIAGGAAAGAILGAASGALVNAGTQIITKDFDDFSLTELGKSALSGAIAGALAGGLFGGIKYGLSAGKIARGVSGLKNAESNLTNAFSPLKNIKSLAKMPFSNTNIFRSIGQAASNFNNAYSAYVFAKATYTAVNIAASATYFLLENLTSELLGLVL</sequence>
<dbReference type="Gene3D" id="2.180.10.10">
    <property type="entry name" value="RHS repeat-associated core"/>
    <property type="match status" value="2"/>
</dbReference>
<gene>
    <name evidence="4" type="ORF">N7548_06900</name>
</gene>
<keyword evidence="2" id="KW-0812">Transmembrane</keyword>
<reference evidence="4" key="1">
    <citation type="submission" date="2022-09" db="EMBL/GenBank/DDBJ databases">
        <title>Novel Mycoplasma species identified in domestic and wild animals.</title>
        <authorList>
            <person name="Volokhov D.V."/>
            <person name="Furtak V.A."/>
            <person name="Zagorodnyaya T.A."/>
        </authorList>
    </citation>
    <scope>NUCLEOTIDE SEQUENCE</scope>
    <source>
        <strain evidence="4">Oakley</strain>
    </source>
</reference>
<feature type="transmembrane region" description="Helical" evidence="2">
    <location>
        <begin position="2081"/>
        <end position="2106"/>
    </location>
</feature>
<dbReference type="PANTHER" id="PTHR32305">
    <property type="match status" value="1"/>
</dbReference>
<keyword evidence="2" id="KW-0472">Membrane</keyword>
<comment type="caution">
    <text evidence="4">The sequence shown here is derived from an EMBL/GenBank/DDBJ whole genome shotgun (WGS) entry which is preliminary data.</text>
</comment>
<feature type="transmembrane region" description="Helical" evidence="2">
    <location>
        <begin position="2049"/>
        <end position="2074"/>
    </location>
</feature>
<evidence type="ECO:0000313" key="4">
    <source>
        <dbReference type="EMBL" id="MCV2232549.1"/>
    </source>
</evidence>
<evidence type="ECO:0000256" key="2">
    <source>
        <dbReference type="SAM" id="Phobius"/>
    </source>
</evidence>
<keyword evidence="2" id="KW-1133">Transmembrane helix</keyword>
<dbReference type="InterPro" id="IPR022385">
    <property type="entry name" value="Rhs_assc_core"/>
</dbReference>
<dbReference type="NCBIfam" id="TIGR03696">
    <property type="entry name" value="Rhs_assc_core"/>
    <property type="match status" value="1"/>
</dbReference>